<sequence length="442" mass="48560" precursor="true">MFARIRIVGALLVLIPLCCDRQSAWADDDKPLRVGFGKQDITPQAPTPMWGYGARHALLSQGTLTPLYAKAIVVQSEEGKVAMVGLDIGRGPTRQMMEKIRAEILEKAGIENVLISGSHSHHGPVIELIDRDGFGKGTYDDAVAYAEKLPDLIIEAILEADKTAQPATIGVGTREVTLNRNRHTKRKPKARDPLLSVVRFDDAQSGKPLVVLVNFSAHPVMTKGEVLKFSADYPGFMQDKVEAEMETNCVFIQGAAGDLSPNPTDDFREPKLFGEELARNVIEVAGEIESKPLKRNTIVGRVDQFRFKSRIDFSDPLVLVGYSAAFFPELIVNFIEEAKEGHQAELNTVLLGRQIALVGGSGEFFCNHAVRLRERSYVDHTLFFGYCNGHNLYFPTIEAVSEGGYGADAAVSPVEIGAGERMMNRALINIYEMAGRMNAQAK</sequence>
<evidence type="ECO:0000259" key="2">
    <source>
        <dbReference type="Pfam" id="PF04734"/>
    </source>
</evidence>
<dbReference type="EMBL" id="CP036276">
    <property type="protein sequence ID" value="QDU44162.1"/>
    <property type="molecule type" value="Genomic_DNA"/>
</dbReference>
<name>A0A517ZNV0_9PLAN</name>
<evidence type="ECO:0000256" key="1">
    <source>
        <dbReference type="SAM" id="SignalP"/>
    </source>
</evidence>
<dbReference type="AlphaFoldDB" id="A0A517ZNV0"/>
<proteinExistence type="predicted"/>
<dbReference type="Proteomes" id="UP000319383">
    <property type="component" value="Chromosome"/>
</dbReference>
<protein>
    <submittedName>
        <fullName evidence="3">Neutral ceramidase</fullName>
        <ecNumber evidence="3">3.5.1.23</ecNumber>
    </submittedName>
</protein>
<dbReference type="Pfam" id="PF04734">
    <property type="entry name" value="Ceramidase_alk"/>
    <property type="match status" value="1"/>
</dbReference>
<accession>A0A517ZNV0</accession>
<feature type="domain" description="Neutral/alkaline non-lysosomal ceramidase N-terminal" evidence="2">
    <location>
        <begin position="33"/>
        <end position="262"/>
    </location>
</feature>
<dbReference type="InterPro" id="IPR031329">
    <property type="entry name" value="NEUT/ALK_ceramidase_N"/>
</dbReference>
<dbReference type="GO" id="GO:0017040">
    <property type="term" value="F:N-acylsphingosine amidohydrolase activity"/>
    <property type="evidence" value="ECO:0007669"/>
    <property type="project" value="UniProtKB-EC"/>
</dbReference>
<feature type="chain" id="PRO_5021767006" evidence="1">
    <location>
        <begin position="27"/>
        <end position="442"/>
    </location>
</feature>
<keyword evidence="3" id="KW-0378">Hydrolase</keyword>
<gene>
    <name evidence="3" type="ORF">Mal52_26400</name>
</gene>
<dbReference type="KEGG" id="sdyn:Mal52_26400"/>
<reference evidence="3 4" key="1">
    <citation type="submission" date="2019-02" db="EMBL/GenBank/DDBJ databases">
        <title>Deep-cultivation of Planctomycetes and their phenomic and genomic characterization uncovers novel biology.</title>
        <authorList>
            <person name="Wiegand S."/>
            <person name="Jogler M."/>
            <person name="Boedeker C."/>
            <person name="Pinto D."/>
            <person name="Vollmers J."/>
            <person name="Rivas-Marin E."/>
            <person name="Kohn T."/>
            <person name="Peeters S.H."/>
            <person name="Heuer A."/>
            <person name="Rast P."/>
            <person name="Oberbeckmann S."/>
            <person name="Bunk B."/>
            <person name="Jeske O."/>
            <person name="Meyerdierks A."/>
            <person name="Storesund J.E."/>
            <person name="Kallscheuer N."/>
            <person name="Luecker S."/>
            <person name="Lage O.M."/>
            <person name="Pohl T."/>
            <person name="Merkel B.J."/>
            <person name="Hornburger P."/>
            <person name="Mueller R.-W."/>
            <person name="Bruemmer F."/>
            <person name="Labrenz M."/>
            <person name="Spormann A.M."/>
            <person name="Op den Camp H."/>
            <person name="Overmann J."/>
            <person name="Amann R."/>
            <person name="Jetten M.S.M."/>
            <person name="Mascher T."/>
            <person name="Medema M.H."/>
            <person name="Devos D.P."/>
            <person name="Kaster A.-K."/>
            <person name="Ovreas L."/>
            <person name="Rohde M."/>
            <person name="Galperin M.Y."/>
            <person name="Jogler C."/>
        </authorList>
    </citation>
    <scope>NUCLEOTIDE SEQUENCE [LARGE SCALE GENOMIC DNA]</scope>
    <source>
        <strain evidence="3 4">Mal52</strain>
    </source>
</reference>
<evidence type="ECO:0000313" key="4">
    <source>
        <dbReference type="Proteomes" id="UP000319383"/>
    </source>
</evidence>
<keyword evidence="1" id="KW-0732">Signal</keyword>
<organism evidence="3 4">
    <name type="scientific">Symmachiella dynata</name>
    <dbReference type="NCBI Taxonomy" id="2527995"/>
    <lineage>
        <taxon>Bacteria</taxon>
        <taxon>Pseudomonadati</taxon>
        <taxon>Planctomycetota</taxon>
        <taxon>Planctomycetia</taxon>
        <taxon>Planctomycetales</taxon>
        <taxon>Planctomycetaceae</taxon>
        <taxon>Symmachiella</taxon>
    </lineage>
</organism>
<dbReference type="EC" id="3.5.1.23" evidence="3"/>
<feature type="signal peptide" evidence="1">
    <location>
        <begin position="1"/>
        <end position="26"/>
    </location>
</feature>
<keyword evidence="4" id="KW-1185">Reference proteome</keyword>
<evidence type="ECO:0000313" key="3">
    <source>
        <dbReference type="EMBL" id="QDU44162.1"/>
    </source>
</evidence>
<dbReference type="RefSeq" id="WP_145376538.1">
    <property type="nucleotide sequence ID" value="NZ_CP036276.1"/>
</dbReference>